<dbReference type="GO" id="GO:0005634">
    <property type="term" value="C:nucleus"/>
    <property type="evidence" value="ECO:0007669"/>
    <property type="project" value="UniProtKB-ARBA"/>
</dbReference>
<evidence type="ECO:0000256" key="5">
    <source>
        <dbReference type="SAM" id="MobiDB-lite"/>
    </source>
</evidence>
<evidence type="ECO:0000256" key="1">
    <source>
        <dbReference type="ARBA" id="ARBA00022723"/>
    </source>
</evidence>
<feature type="domain" description="HIT-type" evidence="6">
    <location>
        <begin position="120"/>
        <end position="152"/>
    </location>
</feature>
<evidence type="ECO:0000313" key="7">
    <source>
        <dbReference type="Ensembl" id="ENSEBUP00000016545.1"/>
    </source>
</evidence>
<evidence type="ECO:0000256" key="3">
    <source>
        <dbReference type="ARBA" id="ARBA00022833"/>
    </source>
</evidence>
<evidence type="ECO:0000256" key="4">
    <source>
        <dbReference type="PROSITE-ProRule" id="PRU00453"/>
    </source>
</evidence>
<sequence>MKMVEKKRESVRLQEGSQRRVLDPSTRQRRLTRQLEALEKDNFQEDPNSGLPLMAARLPQFDSAETQGKRKKKTRGDHFKLRFRKTFQSLLEEENLSVSEGTTYFSASVPPSALPARHFCTVCGFPSAYTCVTCGSRYCTVRCLSLHQDTRCLKWTV</sequence>
<protein>
    <submittedName>
        <fullName evidence="7">Zinc finger, HIT-type containing 1</fullName>
    </submittedName>
</protein>
<keyword evidence="2 4" id="KW-0863">Zinc-finger</keyword>
<dbReference type="InterPro" id="IPR039723">
    <property type="entry name" value="Vps71/ZNHIT1"/>
</dbReference>
<keyword evidence="1" id="KW-0479">Metal-binding</keyword>
<dbReference type="Ensembl" id="ENSEBUT00000017120.1">
    <property type="protein sequence ID" value="ENSEBUP00000016545.1"/>
    <property type="gene ID" value="ENSEBUG00000010374.1"/>
</dbReference>
<dbReference type="CDD" id="cd21437">
    <property type="entry name" value="zf-HIT_ZNHIT1_like"/>
    <property type="match status" value="1"/>
</dbReference>
<name>A0A8C4QLV9_EPTBU</name>
<feature type="compositionally biased region" description="Basic and acidic residues" evidence="5">
    <location>
        <begin position="1"/>
        <end position="22"/>
    </location>
</feature>
<dbReference type="PANTHER" id="PTHR13093">
    <property type="entry name" value="ZINC FINGER HIT DOMAIN CONTAINING PROTEIN 1"/>
    <property type="match status" value="1"/>
</dbReference>
<dbReference type="PROSITE" id="PS51083">
    <property type="entry name" value="ZF_HIT"/>
    <property type="match status" value="1"/>
</dbReference>
<evidence type="ECO:0000259" key="6">
    <source>
        <dbReference type="PROSITE" id="PS51083"/>
    </source>
</evidence>
<dbReference type="Pfam" id="PF04438">
    <property type="entry name" value="zf-HIT"/>
    <property type="match status" value="1"/>
</dbReference>
<dbReference type="GeneTree" id="ENSGT00390000018426"/>
<dbReference type="GO" id="GO:0008270">
    <property type="term" value="F:zinc ion binding"/>
    <property type="evidence" value="ECO:0007669"/>
    <property type="project" value="UniProtKB-UniRule"/>
</dbReference>
<organism evidence="7 8">
    <name type="scientific">Eptatretus burgeri</name>
    <name type="common">Inshore hagfish</name>
    <dbReference type="NCBI Taxonomy" id="7764"/>
    <lineage>
        <taxon>Eukaryota</taxon>
        <taxon>Metazoa</taxon>
        <taxon>Chordata</taxon>
        <taxon>Craniata</taxon>
        <taxon>Vertebrata</taxon>
        <taxon>Cyclostomata</taxon>
        <taxon>Myxini</taxon>
        <taxon>Myxiniformes</taxon>
        <taxon>Myxinidae</taxon>
        <taxon>Eptatretinae</taxon>
        <taxon>Eptatretus</taxon>
    </lineage>
</organism>
<proteinExistence type="predicted"/>
<reference evidence="7" key="2">
    <citation type="submission" date="2025-09" db="UniProtKB">
        <authorList>
            <consortium name="Ensembl"/>
        </authorList>
    </citation>
    <scope>IDENTIFICATION</scope>
</reference>
<keyword evidence="8" id="KW-1185">Reference proteome</keyword>
<accession>A0A8C4QLV9</accession>
<keyword evidence="3" id="KW-0862">Zinc</keyword>
<dbReference type="GO" id="GO:0006338">
    <property type="term" value="P:chromatin remodeling"/>
    <property type="evidence" value="ECO:0007669"/>
    <property type="project" value="InterPro"/>
</dbReference>
<dbReference type="Proteomes" id="UP000694388">
    <property type="component" value="Unplaced"/>
</dbReference>
<dbReference type="SUPFAM" id="SSF144232">
    <property type="entry name" value="HIT/MYND zinc finger-like"/>
    <property type="match status" value="1"/>
</dbReference>
<feature type="region of interest" description="Disordered" evidence="5">
    <location>
        <begin position="1"/>
        <end position="28"/>
    </location>
</feature>
<reference evidence="7" key="1">
    <citation type="submission" date="2025-08" db="UniProtKB">
        <authorList>
            <consortium name="Ensembl"/>
        </authorList>
    </citation>
    <scope>IDENTIFICATION</scope>
</reference>
<evidence type="ECO:0000256" key="2">
    <source>
        <dbReference type="ARBA" id="ARBA00022771"/>
    </source>
</evidence>
<dbReference type="AlphaFoldDB" id="A0A8C4QLV9"/>
<evidence type="ECO:0000313" key="8">
    <source>
        <dbReference type="Proteomes" id="UP000694388"/>
    </source>
</evidence>
<dbReference type="InterPro" id="IPR007529">
    <property type="entry name" value="Znf_HIT"/>
</dbReference>